<dbReference type="RefSeq" id="WP_158766900.1">
    <property type="nucleotide sequence ID" value="NZ_CP047045.1"/>
</dbReference>
<dbReference type="FunFam" id="1.10.287.130:FF:000038">
    <property type="entry name" value="Sensory transduction histidine kinase"/>
    <property type="match status" value="1"/>
</dbReference>
<evidence type="ECO:0000256" key="10">
    <source>
        <dbReference type="ARBA" id="ARBA00023136"/>
    </source>
</evidence>
<comment type="subcellular location">
    <subcellularLocation>
        <location evidence="2">Membrane</location>
    </subcellularLocation>
</comment>
<evidence type="ECO:0000256" key="2">
    <source>
        <dbReference type="ARBA" id="ARBA00004370"/>
    </source>
</evidence>
<dbReference type="InterPro" id="IPR003594">
    <property type="entry name" value="HATPase_dom"/>
</dbReference>
<dbReference type="PANTHER" id="PTHR43047:SF72">
    <property type="entry name" value="OSMOSENSING HISTIDINE PROTEIN KINASE SLN1"/>
    <property type="match status" value="1"/>
</dbReference>
<evidence type="ECO:0000256" key="13">
    <source>
        <dbReference type="SAM" id="Phobius"/>
    </source>
</evidence>
<dbReference type="GO" id="GO:0000155">
    <property type="term" value="F:phosphorelay sensor kinase activity"/>
    <property type="evidence" value="ECO:0007669"/>
    <property type="project" value="InterPro"/>
</dbReference>
<feature type="domain" description="Histidine kinase" evidence="14">
    <location>
        <begin position="391"/>
        <end position="612"/>
    </location>
</feature>
<feature type="transmembrane region" description="Helical" evidence="13">
    <location>
        <begin position="129"/>
        <end position="147"/>
    </location>
</feature>
<dbReference type="Pfam" id="PF02518">
    <property type="entry name" value="HATPase_c"/>
    <property type="match status" value="1"/>
</dbReference>
<dbReference type="KEGG" id="tsv:DSM104635_02942"/>
<proteinExistence type="predicted"/>
<dbReference type="PROSITE" id="PS50110">
    <property type="entry name" value="RESPONSE_REGULATORY"/>
    <property type="match status" value="1"/>
</dbReference>
<dbReference type="InterPro" id="IPR005467">
    <property type="entry name" value="His_kinase_dom"/>
</dbReference>
<keyword evidence="17" id="KW-1185">Reference proteome</keyword>
<dbReference type="Proteomes" id="UP000431269">
    <property type="component" value="Chromosome"/>
</dbReference>
<dbReference type="SMART" id="SM00388">
    <property type="entry name" value="HisKA"/>
    <property type="match status" value="1"/>
</dbReference>
<keyword evidence="9" id="KW-0902">Two-component regulatory system</keyword>
<dbReference type="Pfam" id="PF00072">
    <property type="entry name" value="Response_reg"/>
    <property type="match status" value="1"/>
</dbReference>
<evidence type="ECO:0000256" key="3">
    <source>
        <dbReference type="ARBA" id="ARBA00012438"/>
    </source>
</evidence>
<evidence type="ECO:0000313" key="16">
    <source>
        <dbReference type="EMBL" id="QGZ96086.1"/>
    </source>
</evidence>
<keyword evidence="10 13" id="KW-0472">Membrane</keyword>
<dbReference type="InterPro" id="IPR003661">
    <property type="entry name" value="HisK_dim/P_dom"/>
</dbReference>
<keyword evidence="13" id="KW-0812">Transmembrane</keyword>
<evidence type="ECO:0000256" key="7">
    <source>
        <dbReference type="ARBA" id="ARBA00022777"/>
    </source>
</evidence>
<feature type="modified residue" description="4-aspartylphosphate" evidence="12">
    <location>
        <position position="685"/>
    </location>
</feature>
<keyword evidence="4 12" id="KW-0597">Phosphoprotein</keyword>
<evidence type="ECO:0000256" key="5">
    <source>
        <dbReference type="ARBA" id="ARBA00022679"/>
    </source>
</evidence>
<keyword evidence="13" id="KW-1133">Transmembrane helix</keyword>
<dbReference type="GO" id="GO:0005524">
    <property type="term" value="F:ATP binding"/>
    <property type="evidence" value="ECO:0007669"/>
    <property type="project" value="UniProtKB-KW"/>
</dbReference>
<dbReference type="PROSITE" id="PS50109">
    <property type="entry name" value="HIS_KIN"/>
    <property type="match status" value="1"/>
</dbReference>
<evidence type="ECO:0000259" key="14">
    <source>
        <dbReference type="PROSITE" id="PS50109"/>
    </source>
</evidence>
<reference evidence="17" key="1">
    <citation type="submission" date="2019-12" db="EMBL/GenBank/DDBJ databases">
        <title>Complete genome of Terracaulis silvestris 0127_4.</title>
        <authorList>
            <person name="Vieira S."/>
            <person name="Riedel T."/>
            <person name="Sproer C."/>
            <person name="Pascual J."/>
            <person name="Boedeker C."/>
            <person name="Overmann J."/>
        </authorList>
    </citation>
    <scope>NUCLEOTIDE SEQUENCE [LARGE SCALE GENOMIC DNA]</scope>
    <source>
        <strain evidence="17">0127_4</strain>
    </source>
</reference>
<keyword evidence="11" id="KW-0131">Cell cycle</keyword>
<feature type="transmembrane region" description="Helical" evidence="13">
    <location>
        <begin position="104"/>
        <end position="122"/>
    </location>
</feature>
<keyword evidence="7 16" id="KW-0418">Kinase</keyword>
<dbReference type="InterPro" id="IPR001789">
    <property type="entry name" value="Sig_transdc_resp-reg_receiver"/>
</dbReference>
<keyword evidence="5 16" id="KW-0808">Transferase</keyword>
<sequence>MQYFINHAAIERAAEEAFTGPRARYVLFGVIALAAAAAAGLAVGAIWLGLALLVDAGRNAFAARLQDFSVAQMRAAHLALDIVSATSLVCAPAIAWYARGELGVALAVAMLFVLLTHTAFSARRGRMHTLAACTPYAFVGLVFLLEAAAADAFWLITACALMVGYAFAATLHHSHRAAHARMQDAEWVRQLNMSFGDAASAAWEIDFTRERLVGAPRLAALLGRPVTYRDVVENGCFAPAADKALVSAAFAPSRGAVRRIALEHEVLGADGSRRRVRHQGFVRTTPDGAPVRLTCVTRDAAAVAASPALPRDVTEAAAAALVSQNEQLKTLSNELTANFDDIIADAGGTLAQILRTLAERSPMVERGIDDLAHARDDAETANLAKSQFLANMSHELRTPLNAIIGYAEMLQEDAEDSGDKATVQDLNRILTAAKHLLSLINEILDLSKIESGRMDVTAAPFDATDMLKDLIETVRPIAEQNGNTLRLNAAYVRAVNSDSMKLGQCVLNLLSNAAKFTKNGRIDIELSQRACNGVEQVFIVVRDTGIGMSKEHMSRLFQPFVQADPSITQQYGGTGLGLTITRRFAQLLGGDVTVQSALGEGAAFTLHVPVDFSDASAALGAAAKIDEVQGAEGAPLVIVIEDEPDARELAARALTRAGFAVQGVGGGEAGLALARAKSPALVLLDIFLPDRSGWRVLQSLKHDPKTQDIPVVVLSVNEDRAHALALGAAEHIVKPADRDMLAATVMRFARLPARQEAAPSPTAQKAAS</sequence>
<dbReference type="FunFam" id="3.30.565.10:FF:000010">
    <property type="entry name" value="Sensor histidine kinase RcsC"/>
    <property type="match status" value="1"/>
</dbReference>
<evidence type="ECO:0000256" key="9">
    <source>
        <dbReference type="ARBA" id="ARBA00023012"/>
    </source>
</evidence>
<dbReference type="CDD" id="cd16922">
    <property type="entry name" value="HATPase_EvgS-ArcB-TorS-like"/>
    <property type="match status" value="1"/>
</dbReference>
<dbReference type="SUPFAM" id="SSF52172">
    <property type="entry name" value="CheY-like"/>
    <property type="match status" value="1"/>
</dbReference>
<evidence type="ECO:0000259" key="15">
    <source>
        <dbReference type="PROSITE" id="PS50110"/>
    </source>
</evidence>
<dbReference type="InterPro" id="IPR036097">
    <property type="entry name" value="HisK_dim/P_sf"/>
</dbReference>
<dbReference type="SUPFAM" id="SSF55874">
    <property type="entry name" value="ATPase domain of HSP90 chaperone/DNA topoisomerase II/histidine kinase"/>
    <property type="match status" value="1"/>
</dbReference>
<dbReference type="Gene3D" id="3.30.565.10">
    <property type="entry name" value="Histidine kinase-like ATPase, C-terminal domain"/>
    <property type="match status" value="1"/>
</dbReference>
<dbReference type="InterPro" id="IPR011006">
    <property type="entry name" value="CheY-like_superfamily"/>
</dbReference>
<dbReference type="Pfam" id="PF00512">
    <property type="entry name" value="HisKA"/>
    <property type="match status" value="1"/>
</dbReference>
<comment type="catalytic activity">
    <reaction evidence="1">
        <text>ATP + protein L-histidine = ADP + protein N-phospho-L-histidine.</text>
        <dbReference type="EC" id="2.7.13.3"/>
    </reaction>
</comment>
<feature type="domain" description="Response regulatory" evidence="15">
    <location>
        <begin position="636"/>
        <end position="749"/>
    </location>
</feature>
<protein>
    <recommendedName>
        <fullName evidence="3">histidine kinase</fullName>
        <ecNumber evidence="3">2.7.13.3</ecNumber>
    </recommendedName>
</protein>
<dbReference type="CDD" id="cd00082">
    <property type="entry name" value="HisKA"/>
    <property type="match status" value="1"/>
</dbReference>
<feature type="transmembrane region" description="Helical" evidence="13">
    <location>
        <begin position="25"/>
        <end position="54"/>
    </location>
</feature>
<dbReference type="PANTHER" id="PTHR43047">
    <property type="entry name" value="TWO-COMPONENT HISTIDINE PROTEIN KINASE"/>
    <property type="match status" value="1"/>
</dbReference>
<evidence type="ECO:0000256" key="4">
    <source>
        <dbReference type="ARBA" id="ARBA00022553"/>
    </source>
</evidence>
<name>A0A6I6MRN3_9CAUL</name>
<evidence type="ECO:0000313" key="17">
    <source>
        <dbReference type="Proteomes" id="UP000431269"/>
    </source>
</evidence>
<dbReference type="InterPro" id="IPR036890">
    <property type="entry name" value="HATPase_C_sf"/>
</dbReference>
<evidence type="ECO:0000256" key="8">
    <source>
        <dbReference type="ARBA" id="ARBA00022840"/>
    </source>
</evidence>
<evidence type="ECO:0000256" key="6">
    <source>
        <dbReference type="ARBA" id="ARBA00022741"/>
    </source>
</evidence>
<dbReference type="GO" id="GO:0009927">
    <property type="term" value="F:histidine phosphotransfer kinase activity"/>
    <property type="evidence" value="ECO:0007669"/>
    <property type="project" value="TreeGrafter"/>
</dbReference>
<dbReference type="SMART" id="SM00387">
    <property type="entry name" value="HATPase_c"/>
    <property type="match status" value="1"/>
</dbReference>
<dbReference type="GO" id="GO:0005886">
    <property type="term" value="C:plasma membrane"/>
    <property type="evidence" value="ECO:0007669"/>
    <property type="project" value="TreeGrafter"/>
</dbReference>
<dbReference type="EC" id="2.7.13.3" evidence="3"/>
<accession>A0A6I6MRN3</accession>
<keyword evidence="6" id="KW-0547">Nucleotide-binding</keyword>
<dbReference type="SUPFAM" id="SSF47384">
    <property type="entry name" value="Homodimeric domain of signal transducing histidine kinase"/>
    <property type="match status" value="1"/>
</dbReference>
<organism evidence="16 17">
    <name type="scientific">Terricaulis silvestris</name>
    <dbReference type="NCBI Taxonomy" id="2686094"/>
    <lineage>
        <taxon>Bacteria</taxon>
        <taxon>Pseudomonadati</taxon>
        <taxon>Pseudomonadota</taxon>
        <taxon>Alphaproteobacteria</taxon>
        <taxon>Caulobacterales</taxon>
        <taxon>Caulobacteraceae</taxon>
        <taxon>Terricaulis</taxon>
    </lineage>
</organism>
<dbReference type="AlphaFoldDB" id="A0A6I6MRN3"/>
<evidence type="ECO:0000256" key="1">
    <source>
        <dbReference type="ARBA" id="ARBA00000085"/>
    </source>
</evidence>
<gene>
    <name evidence="16" type="primary">luxQ_5</name>
    <name evidence="16" type="ORF">DSM104635_02942</name>
</gene>
<evidence type="ECO:0000256" key="12">
    <source>
        <dbReference type="PROSITE-ProRule" id="PRU00169"/>
    </source>
</evidence>
<dbReference type="SMART" id="SM00448">
    <property type="entry name" value="REC"/>
    <property type="match status" value="1"/>
</dbReference>
<keyword evidence="8" id="KW-0067">ATP-binding</keyword>
<dbReference type="EMBL" id="CP047045">
    <property type="protein sequence ID" value="QGZ96086.1"/>
    <property type="molecule type" value="Genomic_DNA"/>
</dbReference>
<dbReference type="Gene3D" id="3.40.50.2300">
    <property type="match status" value="1"/>
</dbReference>
<evidence type="ECO:0000256" key="11">
    <source>
        <dbReference type="ARBA" id="ARBA00023306"/>
    </source>
</evidence>
<dbReference type="InterPro" id="IPR004358">
    <property type="entry name" value="Sig_transdc_His_kin-like_C"/>
</dbReference>
<dbReference type="PRINTS" id="PR00344">
    <property type="entry name" value="BCTRLSENSOR"/>
</dbReference>
<dbReference type="Gene3D" id="1.10.287.130">
    <property type="match status" value="1"/>
</dbReference>